<gene>
    <name evidence="1" type="ORF">Gogos_012020</name>
</gene>
<reference evidence="1 2" key="1">
    <citation type="journal article" date="2019" name="Genome Biol. Evol.">
        <title>Insights into the evolution of the New World diploid cottons (Gossypium, subgenus Houzingenia) based on genome sequencing.</title>
        <authorList>
            <person name="Grover C.E."/>
            <person name="Arick M.A. 2nd"/>
            <person name="Thrash A."/>
            <person name="Conover J.L."/>
            <person name="Sanders W.S."/>
            <person name="Peterson D.G."/>
            <person name="Frelichowski J.E."/>
            <person name="Scheffler J.A."/>
            <person name="Scheffler B.E."/>
            <person name="Wendel J.F."/>
        </authorList>
    </citation>
    <scope>NUCLEOTIDE SEQUENCE [LARGE SCALE GENOMIC DNA]</scope>
    <source>
        <strain evidence="1">5</strain>
        <tissue evidence="1">Leaf</tissue>
    </source>
</reference>
<name>A0A7J9BR76_GOSGO</name>
<evidence type="ECO:0000313" key="1">
    <source>
        <dbReference type="EMBL" id="MBA0738693.1"/>
    </source>
</evidence>
<evidence type="ECO:0000313" key="2">
    <source>
        <dbReference type="Proteomes" id="UP000593579"/>
    </source>
</evidence>
<comment type="caution">
    <text evidence="1">The sequence shown here is derived from an EMBL/GenBank/DDBJ whole genome shotgun (WGS) entry which is preliminary data.</text>
</comment>
<dbReference type="EMBL" id="JABEZY010000005">
    <property type="protein sequence ID" value="MBA0738693.1"/>
    <property type="molecule type" value="Genomic_DNA"/>
</dbReference>
<dbReference type="AlphaFoldDB" id="A0A7J9BR76"/>
<keyword evidence="2" id="KW-1185">Reference proteome</keyword>
<accession>A0A7J9BR76</accession>
<organism evidence="1 2">
    <name type="scientific">Gossypium gossypioides</name>
    <name type="common">Mexican cotton</name>
    <name type="synonym">Selera gossypioides</name>
    <dbReference type="NCBI Taxonomy" id="34282"/>
    <lineage>
        <taxon>Eukaryota</taxon>
        <taxon>Viridiplantae</taxon>
        <taxon>Streptophyta</taxon>
        <taxon>Embryophyta</taxon>
        <taxon>Tracheophyta</taxon>
        <taxon>Spermatophyta</taxon>
        <taxon>Magnoliopsida</taxon>
        <taxon>eudicotyledons</taxon>
        <taxon>Gunneridae</taxon>
        <taxon>Pentapetalae</taxon>
        <taxon>rosids</taxon>
        <taxon>malvids</taxon>
        <taxon>Malvales</taxon>
        <taxon>Malvaceae</taxon>
        <taxon>Malvoideae</taxon>
        <taxon>Gossypium</taxon>
    </lineage>
</organism>
<dbReference type="Proteomes" id="UP000593579">
    <property type="component" value="Unassembled WGS sequence"/>
</dbReference>
<proteinExistence type="predicted"/>
<sequence>MSVVRVHLSLTRELSRNKTI</sequence>
<protein>
    <submittedName>
        <fullName evidence="1">Uncharacterized protein</fullName>
    </submittedName>
</protein>